<dbReference type="EMBL" id="NVYO01000003">
    <property type="protein sequence ID" value="PBQ22440.1"/>
    <property type="molecule type" value="Genomic_DNA"/>
</dbReference>
<dbReference type="AlphaFoldDB" id="A0A2A3TUC4"/>
<evidence type="ECO:0000313" key="2">
    <source>
        <dbReference type="Proteomes" id="UP000217918"/>
    </source>
</evidence>
<evidence type="ECO:0000313" key="1">
    <source>
        <dbReference type="EMBL" id="PBQ22440.1"/>
    </source>
</evidence>
<organism evidence="1 2">
    <name type="scientific">Levilactobacillus brevis</name>
    <name type="common">Lactobacillus brevis</name>
    <dbReference type="NCBI Taxonomy" id="1580"/>
    <lineage>
        <taxon>Bacteria</taxon>
        <taxon>Bacillati</taxon>
        <taxon>Bacillota</taxon>
        <taxon>Bacilli</taxon>
        <taxon>Lactobacillales</taxon>
        <taxon>Lactobacillaceae</taxon>
        <taxon>Levilactobacillus</taxon>
    </lineage>
</organism>
<sequence>MMMRMPANNIENGRSNKDVQKANFKTAIYNSLNDTETIKKNLNDILSNKEVRRAVEKLSKV</sequence>
<accession>A0A2A3TUC4</accession>
<reference evidence="1 2" key="1">
    <citation type="submission" date="2017-09" db="EMBL/GenBank/DDBJ databases">
        <title>Genome sequence of Lactobacillus brevis D7.</title>
        <authorList>
            <person name="Kwon M.-S."/>
            <person name="Lim S.K."/>
            <person name="Choi H.-J."/>
        </authorList>
    </citation>
    <scope>NUCLEOTIDE SEQUENCE [LARGE SCALE GENOMIC DNA]</scope>
    <source>
        <strain evidence="1 2">D7</strain>
    </source>
</reference>
<comment type="caution">
    <text evidence="1">The sequence shown here is derived from an EMBL/GenBank/DDBJ whole genome shotgun (WGS) entry which is preliminary data.</text>
</comment>
<protein>
    <submittedName>
        <fullName evidence="1">Uncharacterized protein</fullName>
    </submittedName>
</protein>
<dbReference type="RefSeq" id="WP_042253819.1">
    <property type="nucleotide sequence ID" value="NZ_BBOW01000024.1"/>
</dbReference>
<proteinExistence type="predicted"/>
<gene>
    <name evidence="1" type="ORF">CNR29_13670</name>
</gene>
<name>A0A2A3TUC4_LEVBR</name>
<dbReference type="Proteomes" id="UP000217918">
    <property type="component" value="Unassembled WGS sequence"/>
</dbReference>